<name>A0A2P5ACP3_PARAD</name>
<evidence type="ECO:0000313" key="2">
    <source>
        <dbReference type="Proteomes" id="UP000237105"/>
    </source>
</evidence>
<dbReference type="Proteomes" id="UP000237105">
    <property type="component" value="Unassembled WGS sequence"/>
</dbReference>
<protein>
    <submittedName>
        <fullName evidence="1">Uncharacterized protein</fullName>
    </submittedName>
</protein>
<dbReference type="OrthoDB" id="1750335at2759"/>
<organism evidence="1 2">
    <name type="scientific">Parasponia andersonii</name>
    <name type="common">Sponia andersonii</name>
    <dbReference type="NCBI Taxonomy" id="3476"/>
    <lineage>
        <taxon>Eukaryota</taxon>
        <taxon>Viridiplantae</taxon>
        <taxon>Streptophyta</taxon>
        <taxon>Embryophyta</taxon>
        <taxon>Tracheophyta</taxon>
        <taxon>Spermatophyta</taxon>
        <taxon>Magnoliopsida</taxon>
        <taxon>eudicotyledons</taxon>
        <taxon>Gunneridae</taxon>
        <taxon>Pentapetalae</taxon>
        <taxon>rosids</taxon>
        <taxon>fabids</taxon>
        <taxon>Rosales</taxon>
        <taxon>Cannabaceae</taxon>
        <taxon>Parasponia</taxon>
    </lineage>
</organism>
<evidence type="ECO:0000313" key="1">
    <source>
        <dbReference type="EMBL" id="PON34323.1"/>
    </source>
</evidence>
<reference evidence="2" key="1">
    <citation type="submission" date="2016-06" db="EMBL/GenBank/DDBJ databases">
        <title>Parallel loss of symbiosis genes in relatives of nitrogen-fixing non-legume Parasponia.</title>
        <authorList>
            <person name="Van Velzen R."/>
            <person name="Holmer R."/>
            <person name="Bu F."/>
            <person name="Rutten L."/>
            <person name="Van Zeijl A."/>
            <person name="Liu W."/>
            <person name="Santuari L."/>
            <person name="Cao Q."/>
            <person name="Sharma T."/>
            <person name="Shen D."/>
            <person name="Roswanjaya Y."/>
            <person name="Wardhani T."/>
            <person name="Kalhor M.S."/>
            <person name="Jansen J."/>
            <person name="Van den Hoogen J."/>
            <person name="Gungor B."/>
            <person name="Hartog M."/>
            <person name="Hontelez J."/>
            <person name="Verver J."/>
            <person name="Yang W.-C."/>
            <person name="Schijlen E."/>
            <person name="Repin R."/>
            <person name="Schilthuizen M."/>
            <person name="Schranz E."/>
            <person name="Heidstra R."/>
            <person name="Miyata K."/>
            <person name="Fedorova E."/>
            <person name="Kohlen W."/>
            <person name="Bisseling T."/>
            <person name="Smit S."/>
            <person name="Geurts R."/>
        </authorList>
    </citation>
    <scope>NUCLEOTIDE SEQUENCE [LARGE SCALE GENOMIC DNA]</scope>
    <source>
        <strain evidence="2">cv. WU1-14</strain>
    </source>
</reference>
<dbReference type="STRING" id="3476.A0A2P5ACP3"/>
<accession>A0A2P5ACP3</accession>
<proteinExistence type="predicted"/>
<comment type="caution">
    <text evidence="1">The sequence shown here is derived from an EMBL/GenBank/DDBJ whole genome shotgun (WGS) entry which is preliminary data.</text>
</comment>
<sequence>MNARKAKNLISKIESSDGILLWSEDNIVEEVVSFFQNLYKSNHGRLKGFIGVECSPITNSQADWLIRSFEEGEVKGVVFESDGDKAPGLDGLRSSSSNSAGIPSSQTFWQFFKSSTRTGF</sequence>
<dbReference type="AlphaFoldDB" id="A0A2P5ACP3"/>
<dbReference type="EMBL" id="JXTB01000667">
    <property type="protein sequence ID" value="PON34323.1"/>
    <property type="molecule type" value="Genomic_DNA"/>
</dbReference>
<gene>
    <name evidence="1" type="ORF">PanWU01x14_345300</name>
</gene>
<keyword evidence="2" id="KW-1185">Reference proteome</keyword>